<evidence type="ECO:0000259" key="1">
    <source>
        <dbReference type="Pfam" id="PF05699"/>
    </source>
</evidence>
<accession>A0A0C9Z295</accession>
<sequence length="246" mass="27242">MSGESTPKLGGAVPAFETFMEEWKRLSNAVPHCAAYIKPGLAVADTYYKKMGKTKAYVITMYQVPCTFPKPKLASYYYRVAPVDTWHANNLGPQTVDQEFSTYVTASISPPGSDPLSFWQLSRTTYPTIFCITMDYLPIQASSVPHEHIFSSSSGTTTKCQNCISPILMEALQMLKFFLKKECLDFSKGWAVLQKDMLVDEDDDDLLAAIVDKNASEDSLAQAVDIIISTIAGDEGDETEDVPLIF</sequence>
<feature type="domain" description="HAT C-terminal dimerisation" evidence="1">
    <location>
        <begin position="113"/>
        <end position="176"/>
    </location>
</feature>
<dbReference type="HOGENOM" id="CLU_009123_6_1_1"/>
<dbReference type="GO" id="GO:0046983">
    <property type="term" value="F:protein dimerization activity"/>
    <property type="evidence" value="ECO:0007669"/>
    <property type="project" value="InterPro"/>
</dbReference>
<keyword evidence="3" id="KW-1185">Reference proteome</keyword>
<evidence type="ECO:0000313" key="2">
    <source>
        <dbReference type="EMBL" id="KIK14138.1"/>
    </source>
</evidence>
<dbReference type="Pfam" id="PF05699">
    <property type="entry name" value="Dimer_Tnp_hAT"/>
    <property type="match status" value="1"/>
</dbReference>
<dbReference type="AlphaFoldDB" id="A0A0C9Z295"/>
<proteinExistence type="predicted"/>
<gene>
    <name evidence="2" type="ORF">PISMIDRAFT_117578</name>
</gene>
<reference evidence="3" key="2">
    <citation type="submission" date="2015-01" db="EMBL/GenBank/DDBJ databases">
        <title>Evolutionary Origins and Diversification of the Mycorrhizal Mutualists.</title>
        <authorList>
            <consortium name="DOE Joint Genome Institute"/>
            <consortium name="Mycorrhizal Genomics Consortium"/>
            <person name="Kohler A."/>
            <person name="Kuo A."/>
            <person name="Nagy L.G."/>
            <person name="Floudas D."/>
            <person name="Copeland A."/>
            <person name="Barry K.W."/>
            <person name="Cichocki N."/>
            <person name="Veneault-Fourrey C."/>
            <person name="LaButti K."/>
            <person name="Lindquist E.A."/>
            <person name="Lipzen A."/>
            <person name="Lundell T."/>
            <person name="Morin E."/>
            <person name="Murat C."/>
            <person name="Riley R."/>
            <person name="Ohm R."/>
            <person name="Sun H."/>
            <person name="Tunlid A."/>
            <person name="Henrissat B."/>
            <person name="Grigoriev I.V."/>
            <person name="Hibbett D.S."/>
            <person name="Martin F."/>
        </authorList>
    </citation>
    <scope>NUCLEOTIDE SEQUENCE [LARGE SCALE GENOMIC DNA]</scope>
    <source>
        <strain evidence="3">441</strain>
    </source>
</reference>
<dbReference type="InterPro" id="IPR012337">
    <property type="entry name" value="RNaseH-like_sf"/>
</dbReference>
<dbReference type="SUPFAM" id="SSF53098">
    <property type="entry name" value="Ribonuclease H-like"/>
    <property type="match status" value="1"/>
</dbReference>
<reference evidence="2 3" key="1">
    <citation type="submission" date="2014-04" db="EMBL/GenBank/DDBJ databases">
        <authorList>
            <consortium name="DOE Joint Genome Institute"/>
            <person name="Kuo A."/>
            <person name="Kohler A."/>
            <person name="Costa M.D."/>
            <person name="Nagy L.G."/>
            <person name="Floudas D."/>
            <person name="Copeland A."/>
            <person name="Barry K.W."/>
            <person name="Cichocki N."/>
            <person name="Veneault-Fourrey C."/>
            <person name="LaButti K."/>
            <person name="Lindquist E.A."/>
            <person name="Lipzen A."/>
            <person name="Lundell T."/>
            <person name="Morin E."/>
            <person name="Murat C."/>
            <person name="Sun H."/>
            <person name="Tunlid A."/>
            <person name="Henrissat B."/>
            <person name="Grigoriev I.V."/>
            <person name="Hibbett D.S."/>
            <person name="Martin F."/>
            <person name="Nordberg H.P."/>
            <person name="Cantor M.N."/>
            <person name="Hua S.X."/>
        </authorList>
    </citation>
    <scope>NUCLEOTIDE SEQUENCE [LARGE SCALE GENOMIC DNA]</scope>
    <source>
        <strain evidence="2 3">441</strain>
    </source>
</reference>
<dbReference type="Proteomes" id="UP000054018">
    <property type="component" value="Unassembled WGS sequence"/>
</dbReference>
<dbReference type="InterPro" id="IPR008906">
    <property type="entry name" value="HATC_C_dom"/>
</dbReference>
<organism evidence="2 3">
    <name type="scientific">Pisolithus microcarpus 441</name>
    <dbReference type="NCBI Taxonomy" id="765257"/>
    <lineage>
        <taxon>Eukaryota</taxon>
        <taxon>Fungi</taxon>
        <taxon>Dikarya</taxon>
        <taxon>Basidiomycota</taxon>
        <taxon>Agaricomycotina</taxon>
        <taxon>Agaricomycetes</taxon>
        <taxon>Agaricomycetidae</taxon>
        <taxon>Boletales</taxon>
        <taxon>Sclerodermatineae</taxon>
        <taxon>Pisolithaceae</taxon>
        <taxon>Pisolithus</taxon>
    </lineage>
</organism>
<evidence type="ECO:0000313" key="3">
    <source>
        <dbReference type="Proteomes" id="UP000054018"/>
    </source>
</evidence>
<dbReference type="EMBL" id="KN833953">
    <property type="protein sequence ID" value="KIK14138.1"/>
    <property type="molecule type" value="Genomic_DNA"/>
</dbReference>
<dbReference type="OrthoDB" id="3241084at2759"/>
<name>A0A0C9Z295_9AGAM</name>
<protein>
    <recommendedName>
        <fullName evidence="1">HAT C-terminal dimerisation domain-containing protein</fullName>
    </recommendedName>
</protein>